<sequence>MRALENGGFGCKHVDRTMTSLLFFKLVALNTREPSVPISGKHDCEFPWTGPNNVSGLLRQGVLEKLETGFRISMASSTGTEAMMEAMGFLSQGYNFHNRTVGFFFGFDDVVVSVRRPNIITGGSRIGMIFPRT</sequence>
<reference evidence="1" key="1">
    <citation type="submission" date="2020-02" db="EMBL/GenBank/DDBJ databases">
        <authorList>
            <person name="Palmer J.M."/>
        </authorList>
    </citation>
    <scope>NUCLEOTIDE SEQUENCE</scope>
    <source>
        <strain evidence="1">EPUS1.4</strain>
        <tissue evidence="1">Thallus</tissue>
    </source>
</reference>
<proteinExistence type="predicted"/>
<dbReference type="AlphaFoldDB" id="A0A8H7E3S0"/>
<evidence type="ECO:0000313" key="2">
    <source>
        <dbReference type="Proteomes" id="UP000606974"/>
    </source>
</evidence>
<gene>
    <name evidence="1" type="ORF">GJ744_010371</name>
</gene>
<name>A0A8H7E3S0_9EURO</name>
<dbReference type="Proteomes" id="UP000606974">
    <property type="component" value="Unassembled WGS sequence"/>
</dbReference>
<accession>A0A8H7E3S0</accession>
<comment type="caution">
    <text evidence="1">The sequence shown here is derived from an EMBL/GenBank/DDBJ whole genome shotgun (WGS) entry which is preliminary data.</text>
</comment>
<evidence type="ECO:0000313" key="1">
    <source>
        <dbReference type="EMBL" id="KAF7507580.1"/>
    </source>
</evidence>
<organism evidence="1 2">
    <name type="scientific">Endocarpon pusillum</name>
    <dbReference type="NCBI Taxonomy" id="364733"/>
    <lineage>
        <taxon>Eukaryota</taxon>
        <taxon>Fungi</taxon>
        <taxon>Dikarya</taxon>
        <taxon>Ascomycota</taxon>
        <taxon>Pezizomycotina</taxon>
        <taxon>Eurotiomycetes</taxon>
        <taxon>Chaetothyriomycetidae</taxon>
        <taxon>Verrucariales</taxon>
        <taxon>Verrucariaceae</taxon>
        <taxon>Endocarpon</taxon>
    </lineage>
</organism>
<keyword evidence="2" id="KW-1185">Reference proteome</keyword>
<protein>
    <submittedName>
        <fullName evidence="1">Uncharacterized protein</fullName>
    </submittedName>
</protein>
<dbReference type="EMBL" id="JAACFV010000067">
    <property type="protein sequence ID" value="KAF7507580.1"/>
    <property type="molecule type" value="Genomic_DNA"/>
</dbReference>